<evidence type="ECO:0000256" key="7">
    <source>
        <dbReference type="ARBA" id="ARBA00022832"/>
    </source>
</evidence>
<feature type="active site" description="For beta-ketoacyl synthase activity" evidence="12">
    <location>
        <position position="178"/>
    </location>
</feature>
<gene>
    <name evidence="15" type="primary">fabF</name>
    <name evidence="16" type="ORF">SAMN05216575_10336</name>
    <name evidence="15" type="ORF">SIM71_00585</name>
</gene>
<dbReference type="PROSITE" id="PS52004">
    <property type="entry name" value="KS3_2"/>
    <property type="match status" value="1"/>
</dbReference>
<dbReference type="Gene3D" id="3.40.47.10">
    <property type="match status" value="2"/>
</dbReference>
<dbReference type="EMBL" id="FNAE01000003">
    <property type="protein sequence ID" value="SDE52947.1"/>
    <property type="molecule type" value="Genomic_DNA"/>
</dbReference>
<comment type="catalytic activity">
    <reaction evidence="11">
        <text>a fatty acyl-[ACP] + malonyl-[ACP] + H(+) = a 3-oxoacyl-[ACP] + holo-[ACP] + CO2</text>
        <dbReference type="Rhea" id="RHEA:22836"/>
        <dbReference type="Rhea" id="RHEA-COMP:9623"/>
        <dbReference type="Rhea" id="RHEA-COMP:9685"/>
        <dbReference type="Rhea" id="RHEA-COMP:9916"/>
        <dbReference type="Rhea" id="RHEA-COMP:14125"/>
        <dbReference type="ChEBI" id="CHEBI:15378"/>
        <dbReference type="ChEBI" id="CHEBI:16526"/>
        <dbReference type="ChEBI" id="CHEBI:64479"/>
        <dbReference type="ChEBI" id="CHEBI:78449"/>
        <dbReference type="ChEBI" id="CHEBI:78776"/>
        <dbReference type="ChEBI" id="CHEBI:138651"/>
    </reaction>
</comment>
<dbReference type="NCBIfam" id="NF004970">
    <property type="entry name" value="PRK06333.1"/>
    <property type="match status" value="1"/>
</dbReference>
<dbReference type="RefSeq" id="WP_074678008.1">
    <property type="nucleotide sequence ID" value="NZ_CBCSET010000001.1"/>
</dbReference>
<dbReference type="Pfam" id="PF00109">
    <property type="entry name" value="ketoacyl-synt"/>
    <property type="match status" value="1"/>
</dbReference>
<organism evidence="16 17">
    <name type="scientific">Ectopseudomonas alcaliphila</name>
    <dbReference type="NCBI Taxonomy" id="101564"/>
    <lineage>
        <taxon>Bacteria</taxon>
        <taxon>Pseudomonadati</taxon>
        <taxon>Pseudomonadota</taxon>
        <taxon>Gammaproteobacteria</taxon>
        <taxon>Pseudomonadales</taxon>
        <taxon>Pseudomonadaceae</taxon>
        <taxon>Ectopseudomonas</taxon>
    </lineage>
</organism>
<evidence type="ECO:0000256" key="6">
    <source>
        <dbReference type="ARBA" id="ARBA00022679"/>
    </source>
</evidence>
<dbReference type="GO" id="GO:0005829">
    <property type="term" value="C:cytosol"/>
    <property type="evidence" value="ECO:0007669"/>
    <property type="project" value="TreeGrafter"/>
</dbReference>
<dbReference type="Pfam" id="PF02801">
    <property type="entry name" value="Ketoacyl-synt_C"/>
    <property type="match status" value="1"/>
</dbReference>
<evidence type="ECO:0000256" key="10">
    <source>
        <dbReference type="ARBA" id="ARBA00023315"/>
    </source>
</evidence>
<dbReference type="InterPro" id="IPR000794">
    <property type="entry name" value="Beta-ketoacyl_synthase"/>
</dbReference>
<keyword evidence="9 11" id="KW-0275">Fatty acid biosynthesis</keyword>
<feature type="domain" description="Ketosynthase family 3 (KS3)" evidence="14">
    <location>
        <begin position="8"/>
        <end position="426"/>
    </location>
</feature>
<evidence type="ECO:0000256" key="5">
    <source>
        <dbReference type="ARBA" id="ARBA00022516"/>
    </source>
</evidence>
<dbReference type="PANTHER" id="PTHR11712:SF321">
    <property type="entry name" value="3-OXOACYL-[ACYL-CARRIER-PROTEIN] SYNTHASE 2"/>
    <property type="match status" value="1"/>
</dbReference>
<dbReference type="SMART" id="SM00825">
    <property type="entry name" value="PKS_KS"/>
    <property type="match status" value="1"/>
</dbReference>
<dbReference type="SUPFAM" id="SSF53901">
    <property type="entry name" value="Thiolase-like"/>
    <property type="match status" value="2"/>
</dbReference>
<dbReference type="InterPro" id="IPR014031">
    <property type="entry name" value="Ketoacyl_synth_C"/>
</dbReference>
<sequence>MATPKEHPVRIVITGVGVVSPLGCGSETVWARLLAGQSGIRALPAELAEGTGCAVGGRVPDVEDDPHAGFDPERIIAAKERKKMDRFIEFALVAAEEALAQARWQPTDEAQRQRTATIIASGVGGFGAIAEAVRTTDERGPRRLSPFTAPSFLANMAAGQVSIRHGFGGPLGAPVTACAAGAQAIGDAARLIRSGEADIALCGGTEAAIHRVTLGSFAAARALSSGFNDRPGEASRPFDRDRDGFVMAEGAGLLVIESLEHALARGAQPLAELVGYGTSADAYHLTAGPENGDGARRAMQQALRQAGIEASEVQHINAHATSTPVGDRGELAAIHAVFGSGSGVAITSTKSSTGHLLGAAGGVEAIFTVLALRDQVVPPTLNLINPDEAADGLDLVAQHSRHMPLHYALSNGFGFGGVNASLLFRRWRA</sequence>
<proteinExistence type="inferred from homology"/>
<dbReference type="AlphaFoldDB" id="A0A1G7DN66"/>
<keyword evidence="18" id="KW-1185">Reference proteome</keyword>
<comment type="similarity">
    <text evidence="2 11 13">Belongs to the thiolase-like superfamily. Beta-ketoacyl-ACP synthases family.</text>
</comment>
<dbReference type="UniPathway" id="UPA00094"/>
<dbReference type="OrthoDB" id="9808669at2"/>
<dbReference type="Proteomes" id="UP000182413">
    <property type="component" value="Unassembled WGS sequence"/>
</dbReference>
<keyword evidence="5 11" id="KW-0444">Lipid biosynthesis</keyword>
<evidence type="ECO:0000256" key="4">
    <source>
        <dbReference type="ARBA" id="ARBA00014657"/>
    </source>
</evidence>
<evidence type="ECO:0000256" key="2">
    <source>
        <dbReference type="ARBA" id="ARBA00008467"/>
    </source>
</evidence>
<dbReference type="InterPro" id="IPR020841">
    <property type="entry name" value="PKS_Beta-ketoAc_synthase_dom"/>
</dbReference>
<keyword evidence="10 11" id="KW-0012">Acyltransferase</keyword>
<evidence type="ECO:0000256" key="3">
    <source>
        <dbReference type="ARBA" id="ARBA00012356"/>
    </source>
</evidence>
<reference evidence="15 18" key="2">
    <citation type="submission" date="2023-11" db="EMBL/GenBank/DDBJ databases">
        <title>MicrobeMod: A computational toolkit for identifying prokaryotic methylation and restriction-modification with nanopore sequencing.</title>
        <authorList>
            <person name="Crits-Christoph A."/>
            <person name="Kang S.C."/>
            <person name="Lee H."/>
            <person name="Ostrov N."/>
        </authorList>
    </citation>
    <scope>NUCLEOTIDE SEQUENCE [LARGE SCALE GENOMIC DNA]</scope>
    <source>
        <strain evidence="15 18">ATCC BAA-571</strain>
    </source>
</reference>
<evidence type="ECO:0000313" key="15">
    <source>
        <dbReference type="EMBL" id="MDX5990547.1"/>
    </source>
</evidence>
<evidence type="ECO:0000256" key="13">
    <source>
        <dbReference type="RuleBase" id="RU003694"/>
    </source>
</evidence>
<dbReference type="NCBIfam" id="TIGR03150">
    <property type="entry name" value="fabF"/>
    <property type="match status" value="1"/>
</dbReference>
<accession>A0A1G7DN66</accession>
<dbReference type="FunFam" id="3.40.47.10:FF:000009">
    <property type="entry name" value="3-oxoacyl-[acyl-carrier-protein] synthase 2"/>
    <property type="match status" value="1"/>
</dbReference>
<dbReference type="GO" id="GO:0006633">
    <property type="term" value="P:fatty acid biosynthetic process"/>
    <property type="evidence" value="ECO:0007669"/>
    <property type="project" value="UniProtKB-UniRule"/>
</dbReference>
<evidence type="ECO:0000256" key="8">
    <source>
        <dbReference type="ARBA" id="ARBA00023098"/>
    </source>
</evidence>
<evidence type="ECO:0000313" key="18">
    <source>
        <dbReference type="Proteomes" id="UP001278050"/>
    </source>
</evidence>
<name>A0A1G7DN66_9GAMM</name>
<dbReference type="InterPro" id="IPR017568">
    <property type="entry name" value="3-oxoacyl-ACP_synth-2"/>
</dbReference>
<dbReference type="EMBL" id="JAWXXP010000001">
    <property type="protein sequence ID" value="MDX5990547.1"/>
    <property type="molecule type" value="Genomic_DNA"/>
</dbReference>
<comment type="catalytic activity">
    <reaction evidence="11">
        <text>(9Z)-hexadecenoyl-[ACP] + malonyl-[ACP] + H(+) = 3-oxo-(11Z)-octadecenoyl-[ACP] + holo-[ACP] + CO2</text>
        <dbReference type="Rhea" id="RHEA:55040"/>
        <dbReference type="Rhea" id="RHEA-COMP:9623"/>
        <dbReference type="Rhea" id="RHEA-COMP:9685"/>
        <dbReference type="Rhea" id="RHEA-COMP:10800"/>
        <dbReference type="Rhea" id="RHEA-COMP:14074"/>
        <dbReference type="ChEBI" id="CHEBI:15378"/>
        <dbReference type="ChEBI" id="CHEBI:16526"/>
        <dbReference type="ChEBI" id="CHEBI:64479"/>
        <dbReference type="ChEBI" id="CHEBI:78449"/>
        <dbReference type="ChEBI" id="CHEBI:83989"/>
        <dbReference type="ChEBI" id="CHEBI:138538"/>
        <dbReference type="EC" id="2.3.1.179"/>
    </reaction>
</comment>
<keyword evidence="8" id="KW-0443">Lipid metabolism</keyword>
<evidence type="ECO:0000256" key="9">
    <source>
        <dbReference type="ARBA" id="ARBA00023160"/>
    </source>
</evidence>
<dbReference type="Proteomes" id="UP001278050">
    <property type="component" value="Unassembled WGS sequence"/>
</dbReference>
<evidence type="ECO:0000313" key="16">
    <source>
        <dbReference type="EMBL" id="SDE52947.1"/>
    </source>
</evidence>
<keyword evidence="6 11" id="KW-0808">Transferase</keyword>
<dbReference type="NCBIfam" id="NF005589">
    <property type="entry name" value="PRK07314.1"/>
    <property type="match status" value="1"/>
</dbReference>
<dbReference type="InterPro" id="IPR018201">
    <property type="entry name" value="Ketoacyl_synth_AS"/>
</dbReference>
<evidence type="ECO:0000259" key="14">
    <source>
        <dbReference type="PROSITE" id="PS52004"/>
    </source>
</evidence>
<comment type="function">
    <text evidence="11">Involved in the type II fatty acid elongation cycle. Catalyzes the elongation of a wide range of acyl-ACP by the addition of two carbons from malonyl-ACP to an acyl acceptor. Can efficiently catalyze the conversion of palmitoleoyl-ACP (cis-hexadec-9-enoyl-ACP) to cis-vaccenoyl-ACP (cis-octadec-11-enoyl-ACP), an essential step in the thermal regulation of fatty acid composition.</text>
</comment>
<dbReference type="CDD" id="cd00834">
    <property type="entry name" value="KAS_I_II"/>
    <property type="match status" value="1"/>
</dbReference>
<dbReference type="PIRSF" id="PIRSF000447">
    <property type="entry name" value="KAS_II"/>
    <property type="match status" value="1"/>
</dbReference>
<evidence type="ECO:0000256" key="11">
    <source>
        <dbReference type="PIRNR" id="PIRNR000447"/>
    </source>
</evidence>
<evidence type="ECO:0000256" key="1">
    <source>
        <dbReference type="ARBA" id="ARBA00005194"/>
    </source>
</evidence>
<dbReference type="PANTHER" id="PTHR11712">
    <property type="entry name" value="POLYKETIDE SYNTHASE-RELATED"/>
    <property type="match status" value="1"/>
</dbReference>
<dbReference type="InterPro" id="IPR016039">
    <property type="entry name" value="Thiolase-like"/>
</dbReference>
<dbReference type="PROSITE" id="PS00606">
    <property type="entry name" value="KS3_1"/>
    <property type="match status" value="1"/>
</dbReference>
<dbReference type="InterPro" id="IPR014030">
    <property type="entry name" value="Ketoacyl_synth_N"/>
</dbReference>
<reference evidence="16 17" key="1">
    <citation type="submission" date="2016-10" db="EMBL/GenBank/DDBJ databases">
        <authorList>
            <person name="de Groot N.N."/>
        </authorList>
    </citation>
    <scope>NUCLEOTIDE SEQUENCE [LARGE SCALE GENOMIC DNA]</scope>
    <source>
        <strain evidence="16 17">JCM 10630</strain>
    </source>
</reference>
<comment type="pathway">
    <text evidence="1 11">Lipid metabolism; fatty acid biosynthesis.</text>
</comment>
<dbReference type="GO" id="GO:0004315">
    <property type="term" value="F:3-oxoacyl-[acyl-carrier-protein] synthase activity"/>
    <property type="evidence" value="ECO:0007669"/>
    <property type="project" value="UniProtKB-UniRule"/>
</dbReference>
<dbReference type="EC" id="2.3.1.179" evidence="3 11"/>
<evidence type="ECO:0000256" key="12">
    <source>
        <dbReference type="PIRSR" id="PIRSR000447-1"/>
    </source>
</evidence>
<evidence type="ECO:0000313" key="17">
    <source>
        <dbReference type="Proteomes" id="UP000182413"/>
    </source>
</evidence>
<protein>
    <recommendedName>
        <fullName evidence="4 11">3-oxoacyl-[acyl-carrier-protein] synthase 2</fullName>
        <ecNumber evidence="3 11">2.3.1.179</ecNumber>
    </recommendedName>
</protein>
<keyword evidence="7" id="KW-0276">Fatty acid metabolism</keyword>